<dbReference type="EMBL" id="DWYG01000014">
    <property type="protein sequence ID" value="HJB41151.1"/>
    <property type="molecule type" value="Genomic_DNA"/>
</dbReference>
<sequence>MNLIFSAFATLAGYRENADANRGTAAYYRCLVVALASAKAQNPGCCVALVTNAPVPAPFDAQLAAAGCEVWACPFDTFRYPADLPWSLAFYKLCALGWVLENKGFDRLAMVDCDTYTQYPLDDLFREAAEAVLLYQVPHPASQPMAAAISRCCDAAWPAGAPHALAHYGGELVAGPAGLLRRFLALCAEADAALRAAGTLPQDGDEVLLCLAAWRAAQTGLPVRGANAYICRYWLGARHYLVSTNYCLTPVCILHLPGAGKDRQLKLLYRRWARRGAFPKREDVWRLCGFPPARPPLLRTAWVRLCAALGR</sequence>
<comment type="caution">
    <text evidence="1">The sequence shown here is derived from an EMBL/GenBank/DDBJ whole genome shotgun (WGS) entry which is preliminary data.</text>
</comment>
<accession>A0A9D2S2R3</accession>
<dbReference type="AlphaFoldDB" id="A0A9D2S2R3"/>
<protein>
    <recommendedName>
        <fullName evidence="3">Nucleotide-diphospho-sugar transferase domain-containing protein</fullName>
    </recommendedName>
</protein>
<organism evidence="1 2">
    <name type="scientific">Candidatus Gemmiger avicola</name>
    <dbReference type="NCBI Taxonomy" id="2838605"/>
    <lineage>
        <taxon>Bacteria</taxon>
        <taxon>Bacillati</taxon>
        <taxon>Bacillota</taxon>
        <taxon>Clostridia</taxon>
        <taxon>Eubacteriales</taxon>
        <taxon>Gemmiger</taxon>
    </lineage>
</organism>
<reference evidence="1" key="1">
    <citation type="journal article" date="2021" name="PeerJ">
        <title>Extensive microbial diversity within the chicken gut microbiome revealed by metagenomics and culture.</title>
        <authorList>
            <person name="Gilroy R."/>
            <person name="Ravi A."/>
            <person name="Getino M."/>
            <person name="Pursley I."/>
            <person name="Horton D.L."/>
            <person name="Alikhan N.F."/>
            <person name="Baker D."/>
            <person name="Gharbi K."/>
            <person name="Hall N."/>
            <person name="Watson M."/>
            <person name="Adriaenssens E.M."/>
            <person name="Foster-Nyarko E."/>
            <person name="Jarju S."/>
            <person name="Secka A."/>
            <person name="Antonio M."/>
            <person name="Oren A."/>
            <person name="Chaudhuri R.R."/>
            <person name="La Ragione R."/>
            <person name="Hildebrand F."/>
            <person name="Pallen M.J."/>
        </authorList>
    </citation>
    <scope>NUCLEOTIDE SEQUENCE</scope>
    <source>
        <strain evidence="1">ChiBcec8-13705</strain>
    </source>
</reference>
<evidence type="ECO:0008006" key="3">
    <source>
        <dbReference type="Google" id="ProtNLM"/>
    </source>
</evidence>
<name>A0A9D2S2R3_9FIRM</name>
<proteinExistence type="predicted"/>
<evidence type="ECO:0000313" key="2">
    <source>
        <dbReference type="Proteomes" id="UP000886803"/>
    </source>
</evidence>
<evidence type="ECO:0000313" key="1">
    <source>
        <dbReference type="EMBL" id="HJB41151.1"/>
    </source>
</evidence>
<dbReference type="SUPFAM" id="SSF53448">
    <property type="entry name" value="Nucleotide-diphospho-sugar transferases"/>
    <property type="match status" value="1"/>
</dbReference>
<reference evidence="1" key="2">
    <citation type="submission" date="2021-04" db="EMBL/GenBank/DDBJ databases">
        <authorList>
            <person name="Gilroy R."/>
        </authorList>
    </citation>
    <scope>NUCLEOTIDE SEQUENCE</scope>
    <source>
        <strain evidence="1">ChiBcec8-13705</strain>
    </source>
</reference>
<dbReference type="Proteomes" id="UP000886803">
    <property type="component" value="Unassembled WGS sequence"/>
</dbReference>
<gene>
    <name evidence="1" type="ORF">H9945_01475</name>
</gene>
<dbReference type="InterPro" id="IPR029044">
    <property type="entry name" value="Nucleotide-diphossugar_trans"/>
</dbReference>